<evidence type="ECO:0000313" key="3">
    <source>
        <dbReference type="Proteomes" id="UP000820818"/>
    </source>
</evidence>
<gene>
    <name evidence="2" type="ORF">GHT06_014657</name>
</gene>
<reference evidence="2 3" key="1">
    <citation type="submission" date="2022-05" db="EMBL/GenBank/DDBJ databases">
        <title>A multi-omics perspective on studying reproductive biology in Daphnia sinensis.</title>
        <authorList>
            <person name="Jia J."/>
        </authorList>
    </citation>
    <scope>NUCLEOTIDE SEQUENCE [LARGE SCALE GENOMIC DNA]</scope>
    <source>
        <strain evidence="2 3">WSL</strain>
    </source>
</reference>
<organism evidence="2 3">
    <name type="scientific">Daphnia sinensis</name>
    <dbReference type="NCBI Taxonomy" id="1820382"/>
    <lineage>
        <taxon>Eukaryota</taxon>
        <taxon>Metazoa</taxon>
        <taxon>Ecdysozoa</taxon>
        <taxon>Arthropoda</taxon>
        <taxon>Crustacea</taxon>
        <taxon>Branchiopoda</taxon>
        <taxon>Diplostraca</taxon>
        <taxon>Cladocera</taxon>
        <taxon>Anomopoda</taxon>
        <taxon>Daphniidae</taxon>
        <taxon>Daphnia</taxon>
        <taxon>Daphnia similis group</taxon>
    </lineage>
</organism>
<name>A0AAD5L844_9CRUS</name>
<feature type="compositionally biased region" description="Polar residues" evidence="1">
    <location>
        <begin position="191"/>
        <end position="204"/>
    </location>
</feature>
<keyword evidence="3" id="KW-1185">Reference proteome</keyword>
<comment type="caution">
    <text evidence="2">The sequence shown here is derived from an EMBL/GenBank/DDBJ whole genome shotgun (WGS) entry which is preliminary data.</text>
</comment>
<feature type="region of interest" description="Disordered" evidence="1">
    <location>
        <begin position="1"/>
        <end position="24"/>
    </location>
</feature>
<dbReference type="EMBL" id="WJBH02000005">
    <property type="protein sequence ID" value="KAI9557905.1"/>
    <property type="molecule type" value="Genomic_DNA"/>
</dbReference>
<feature type="region of interest" description="Disordered" evidence="1">
    <location>
        <begin position="182"/>
        <end position="207"/>
    </location>
</feature>
<proteinExistence type="predicted"/>
<protein>
    <submittedName>
        <fullName evidence="2">Uncharacterized protein</fullName>
    </submittedName>
</protein>
<accession>A0AAD5L844</accession>
<evidence type="ECO:0000313" key="2">
    <source>
        <dbReference type="EMBL" id="KAI9557905.1"/>
    </source>
</evidence>
<evidence type="ECO:0000256" key="1">
    <source>
        <dbReference type="SAM" id="MobiDB-lite"/>
    </source>
</evidence>
<sequence length="229" mass="24655">MPRFSAFPPPPPLPGTKKAFPEVRGRALPPGVRKFIAKPATPAVPVKPSATEARTPSPLAVKTPLYASATLKKPDEASFFRSKIPVRIRASTTVRLDHQDHDIPKGDDGQDLAAKRARPAPRAKFISRIPVRKVTIGRADSVIDSCSGDIHPGETQSLVLDSVAQDHENVGEIEQSASLIQSGENELVPSPDSQLNSDTVSLPTRRQKRNAALKARRKAKKTAACVMAS</sequence>
<dbReference type="Proteomes" id="UP000820818">
    <property type="component" value="Linkage Group LG5"/>
</dbReference>
<dbReference type="AlphaFoldDB" id="A0AAD5L844"/>